<dbReference type="SMART" id="SM00034">
    <property type="entry name" value="CLECT"/>
    <property type="match status" value="2"/>
</dbReference>
<dbReference type="InterPro" id="IPR016186">
    <property type="entry name" value="C-type_lectin-like/link_sf"/>
</dbReference>
<dbReference type="Gene3D" id="3.10.100.10">
    <property type="entry name" value="Mannose-Binding Protein A, subunit A"/>
    <property type="match status" value="3"/>
</dbReference>
<feature type="non-terminal residue" evidence="2">
    <location>
        <position position="284"/>
    </location>
</feature>
<accession>A0A1A7XDH5</accession>
<reference evidence="2" key="2">
    <citation type="submission" date="2016-06" db="EMBL/GenBank/DDBJ databases">
        <title>The genome of a short-lived fish provides insights into sex chromosome evolution and the genetic control of aging.</title>
        <authorList>
            <person name="Reichwald K."/>
            <person name="Felder M."/>
            <person name="Petzold A."/>
            <person name="Koch P."/>
            <person name="Groth M."/>
            <person name="Platzer M."/>
        </authorList>
    </citation>
    <scope>NUCLEOTIDE SEQUENCE</scope>
    <source>
        <tissue evidence="2">Brain</tissue>
    </source>
</reference>
<dbReference type="PANTHER" id="PTHR45784">
    <property type="entry name" value="C-TYPE LECTIN DOMAIN FAMILY 20 MEMBER A-RELATED"/>
    <property type="match status" value="1"/>
</dbReference>
<dbReference type="PANTHER" id="PTHR45784:SF3">
    <property type="entry name" value="C-TYPE LECTIN DOMAIN FAMILY 4 MEMBER K-LIKE-RELATED"/>
    <property type="match status" value="1"/>
</dbReference>
<feature type="non-terminal residue" evidence="2">
    <location>
        <position position="1"/>
    </location>
</feature>
<dbReference type="Pfam" id="PF00059">
    <property type="entry name" value="Lectin_C"/>
    <property type="match status" value="3"/>
</dbReference>
<evidence type="ECO:0000313" key="2">
    <source>
        <dbReference type="EMBL" id="SBP16043.1"/>
    </source>
</evidence>
<evidence type="ECO:0000259" key="1">
    <source>
        <dbReference type="PROSITE" id="PS50041"/>
    </source>
</evidence>
<dbReference type="EMBL" id="HADW01014643">
    <property type="protein sequence ID" value="SBP16043.1"/>
    <property type="molecule type" value="Transcribed_RNA"/>
</dbReference>
<feature type="domain" description="C-type lectin" evidence="1">
    <location>
        <begin position="196"/>
        <end position="279"/>
    </location>
</feature>
<dbReference type="PROSITE" id="PS50041">
    <property type="entry name" value="C_TYPE_LECTIN_2"/>
    <property type="match status" value="2"/>
</dbReference>
<organism evidence="2">
    <name type="scientific">Iconisemion striatum</name>
    <dbReference type="NCBI Taxonomy" id="60296"/>
    <lineage>
        <taxon>Eukaryota</taxon>
        <taxon>Metazoa</taxon>
        <taxon>Chordata</taxon>
        <taxon>Craniata</taxon>
        <taxon>Vertebrata</taxon>
        <taxon>Euteleostomi</taxon>
        <taxon>Actinopterygii</taxon>
        <taxon>Neopterygii</taxon>
        <taxon>Teleostei</taxon>
        <taxon>Neoteleostei</taxon>
        <taxon>Acanthomorphata</taxon>
        <taxon>Ovalentaria</taxon>
        <taxon>Atherinomorphae</taxon>
        <taxon>Cyprinodontiformes</taxon>
        <taxon>Nothobranchiidae</taxon>
        <taxon>Iconisemion</taxon>
    </lineage>
</organism>
<dbReference type="AlphaFoldDB" id="A0A1A7XDH5"/>
<dbReference type="SUPFAM" id="SSF56436">
    <property type="entry name" value="C-type lectin-like"/>
    <property type="match status" value="3"/>
</dbReference>
<protein>
    <submittedName>
        <fullName evidence="2">Si:dkey-11o15.4</fullName>
    </submittedName>
</protein>
<sequence length="284" mass="31856">FNDADVIYSGQTGDGPVTHIISPLTAGTEYTFTLFSVFENVWSSGVSITASTALFNAAFAQNHQYYFVNTPKTWTEAQTICRRDYTDLATITNTDDVAAVVNTTSGYTGKAWIGLYEDLNVWSSGVSITASTALFNAAFAQNHQYYFVNTPKTWREAQTTCRHNYADLATITNTDDVAAVVNTTSGYTGKAWIAFAQNHQYYFVNTPKTWREAQTTCRHNYADLATITNTDDVAAVVNTTSSYTGKAWIGLYDDLVNGWKWSLNDSSFYGEGQTTYRNWVWWWY</sequence>
<dbReference type="InterPro" id="IPR016187">
    <property type="entry name" value="CTDL_fold"/>
</dbReference>
<name>A0A1A7XDH5_9TELE</name>
<feature type="domain" description="C-type lectin" evidence="1">
    <location>
        <begin position="60"/>
        <end position="156"/>
    </location>
</feature>
<reference evidence="2" key="1">
    <citation type="submission" date="2016-05" db="EMBL/GenBank/DDBJ databases">
        <authorList>
            <person name="Lavstsen T."/>
            <person name="Jespersen J.S."/>
        </authorList>
    </citation>
    <scope>NUCLEOTIDE SEQUENCE</scope>
    <source>
        <tissue evidence="2">Brain</tissue>
    </source>
</reference>
<gene>
    <name evidence="2" type="primary">SI:DKEY-11O15.4</name>
</gene>
<proteinExistence type="predicted"/>
<dbReference type="InterPro" id="IPR001304">
    <property type="entry name" value="C-type_lectin-like"/>
</dbReference>